<dbReference type="GO" id="GO:0004803">
    <property type="term" value="F:transposase activity"/>
    <property type="evidence" value="ECO:0007669"/>
    <property type="project" value="InterPro"/>
</dbReference>
<dbReference type="EMBL" id="RRCN01000001">
    <property type="protein sequence ID" value="RRJ62941.1"/>
    <property type="molecule type" value="Genomic_DNA"/>
</dbReference>
<dbReference type="AlphaFoldDB" id="A0A3P3TXW0"/>
<dbReference type="RefSeq" id="WP_128630820.1">
    <property type="nucleotide sequence ID" value="NZ_RRCN01000001.1"/>
</dbReference>
<dbReference type="SUPFAM" id="SSF48295">
    <property type="entry name" value="TrpR-like"/>
    <property type="match status" value="1"/>
</dbReference>
<dbReference type="GO" id="GO:0043565">
    <property type="term" value="F:sequence-specific DNA binding"/>
    <property type="evidence" value="ECO:0007669"/>
    <property type="project" value="InterPro"/>
</dbReference>
<dbReference type="Proteomes" id="UP000267017">
    <property type="component" value="Unassembled WGS sequence"/>
</dbReference>
<comment type="caution">
    <text evidence="1">The sequence shown here is derived from an EMBL/GenBank/DDBJ whole genome shotgun (WGS) entry which is preliminary data.</text>
</comment>
<accession>A0A3P3TXW0</accession>
<organism evidence="1 2">
    <name type="scientific">Paenibacillus oralis</name>
    <dbReference type="NCBI Taxonomy" id="2490856"/>
    <lineage>
        <taxon>Bacteria</taxon>
        <taxon>Bacillati</taxon>
        <taxon>Bacillota</taxon>
        <taxon>Bacilli</taxon>
        <taxon>Bacillales</taxon>
        <taxon>Paenibacillaceae</taxon>
        <taxon>Paenibacillus</taxon>
    </lineage>
</organism>
<gene>
    <name evidence="1" type="ORF">EHV15_08400</name>
</gene>
<name>A0A3P3TXW0_9BACL</name>
<reference evidence="1 2" key="1">
    <citation type="submission" date="2018-11" db="EMBL/GenBank/DDBJ databases">
        <title>Genome sequencing of Paenibacillus sp. KCOM 3021 (= ChDC PVNT-B20).</title>
        <authorList>
            <person name="Kook J.-K."/>
            <person name="Park S.-N."/>
            <person name="Lim Y.K."/>
        </authorList>
    </citation>
    <scope>NUCLEOTIDE SEQUENCE [LARGE SCALE GENOMIC DNA]</scope>
    <source>
        <strain evidence="1 2">KCOM 3021</strain>
    </source>
</reference>
<dbReference type="Pfam" id="PF01527">
    <property type="entry name" value="HTH_Tnp_1"/>
    <property type="match status" value="1"/>
</dbReference>
<dbReference type="GO" id="GO:0006313">
    <property type="term" value="P:DNA transposition"/>
    <property type="evidence" value="ECO:0007669"/>
    <property type="project" value="InterPro"/>
</dbReference>
<keyword evidence="2" id="KW-1185">Reference proteome</keyword>
<dbReference type="OrthoDB" id="2476570at2"/>
<evidence type="ECO:0000313" key="2">
    <source>
        <dbReference type="Proteomes" id="UP000267017"/>
    </source>
</evidence>
<proteinExistence type="predicted"/>
<sequence>MAKKGTTFNRYSMKIKEEAVRLYLEEGLGYRTVAERLGLRSKTQVEVWVKRHQEERSFADKRSHPPNLNSIL</sequence>
<protein>
    <submittedName>
        <fullName evidence="1">Transposase</fullName>
    </submittedName>
</protein>
<dbReference type="InterPro" id="IPR010921">
    <property type="entry name" value="Trp_repressor/repl_initiator"/>
</dbReference>
<evidence type="ECO:0000313" key="1">
    <source>
        <dbReference type="EMBL" id="RRJ62941.1"/>
    </source>
</evidence>
<dbReference type="InterPro" id="IPR002514">
    <property type="entry name" value="Transposase_8"/>
</dbReference>